<dbReference type="SUPFAM" id="SSF52283">
    <property type="entry name" value="Formate/glycerate dehydrogenase catalytic domain-like"/>
    <property type="match status" value="1"/>
</dbReference>
<name>A0A6A6J895_WESOR</name>
<sequence>MAVPEGTLNLAILDDYHNLFLPILNSLPQPFLSRLSITAIPDTLPAYNHPSTTAAEKEALISRLRPFHILITMRERTPFPAEVISQLPNLKILFATGAKFDGWGLEEAFNRGIPICAAPGKGRTDGKGTPLTQQKKKGVGAKAHPTTQHVWALILALTRNVAEDDANVKAGGWQTGLATGLQGRTLGIVGLGKIGVAVARVGVLAWGMRVVCWSASLTQEAADRRAEEMGLPVEDEDGEKVFKVVGMEELFRTADVVSVHYTLSERSRRLVGKEQLGWMKKEALFVNTARGPLVDEDALLEVLRKKRIRGAALDVFDVEPLPKSSPWRTEKWDEVGKDGKRMRSRVLLTPHMGFVEEERLKLWYEETVENLERWLNGEEVLHVINSKHSE</sequence>
<dbReference type="Pfam" id="PF02826">
    <property type="entry name" value="2-Hacid_dh_C"/>
    <property type="match status" value="1"/>
</dbReference>
<protein>
    <submittedName>
        <fullName evidence="8">Glycerate dehydrogenase</fullName>
    </submittedName>
</protein>
<dbReference type="InterPro" id="IPR050857">
    <property type="entry name" value="D-2-hydroxyacid_DH"/>
</dbReference>
<accession>A0A6A6J895</accession>
<dbReference type="RefSeq" id="XP_033648968.1">
    <property type="nucleotide sequence ID" value="XM_033799424.1"/>
</dbReference>
<evidence type="ECO:0000259" key="7">
    <source>
        <dbReference type="Pfam" id="PF02826"/>
    </source>
</evidence>
<evidence type="ECO:0000313" key="9">
    <source>
        <dbReference type="Proteomes" id="UP000800097"/>
    </source>
</evidence>
<keyword evidence="3" id="KW-0520">NAD</keyword>
<dbReference type="Pfam" id="PF00389">
    <property type="entry name" value="2-Hacid_dh"/>
    <property type="match status" value="1"/>
</dbReference>
<evidence type="ECO:0000256" key="1">
    <source>
        <dbReference type="ARBA" id="ARBA00005854"/>
    </source>
</evidence>
<keyword evidence="2 4" id="KW-0560">Oxidoreductase</keyword>
<evidence type="ECO:0000259" key="6">
    <source>
        <dbReference type="Pfam" id="PF00389"/>
    </source>
</evidence>
<dbReference type="GeneID" id="54552599"/>
<dbReference type="InterPro" id="IPR006139">
    <property type="entry name" value="D-isomer_2_OHA_DH_cat_dom"/>
</dbReference>
<reference evidence="8" key="1">
    <citation type="journal article" date="2020" name="Stud. Mycol.">
        <title>101 Dothideomycetes genomes: a test case for predicting lifestyles and emergence of pathogens.</title>
        <authorList>
            <person name="Haridas S."/>
            <person name="Albert R."/>
            <person name="Binder M."/>
            <person name="Bloem J."/>
            <person name="Labutti K."/>
            <person name="Salamov A."/>
            <person name="Andreopoulos B."/>
            <person name="Baker S."/>
            <person name="Barry K."/>
            <person name="Bills G."/>
            <person name="Bluhm B."/>
            <person name="Cannon C."/>
            <person name="Castanera R."/>
            <person name="Culley D."/>
            <person name="Daum C."/>
            <person name="Ezra D."/>
            <person name="Gonzalez J."/>
            <person name="Henrissat B."/>
            <person name="Kuo A."/>
            <person name="Liang C."/>
            <person name="Lipzen A."/>
            <person name="Lutzoni F."/>
            <person name="Magnuson J."/>
            <person name="Mondo S."/>
            <person name="Nolan M."/>
            <person name="Ohm R."/>
            <person name="Pangilinan J."/>
            <person name="Park H.-J."/>
            <person name="Ramirez L."/>
            <person name="Alfaro M."/>
            <person name="Sun H."/>
            <person name="Tritt A."/>
            <person name="Yoshinaga Y."/>
            <person name="Zwiers L.-H."/>
            <person name="Turgeon B."/>
            <person name="Goodwin S."/>
            <person name="Spatafora J."/>
            <person name="Crous P."/>
            <person name="Grigoriev I."/>
        </authorList>
    </citation>
    <scope>NUCLEOTIDE SEQUENCE</scope>
    <source>
        <strain evidence="8">CBS 379.55</strain>
    </source>
</reference>
<dbReference type="PANTHER" id="PTHR42789:SF1">
    <property type="entry name" value="D-ISOMER SPECIFIC 2-HYDROXYACID DEHYDROGENASE FAMILY PROTEIN (AFU_ORTHOLOGUE AFUA_6G10090)"/>
    <property type="match status" value="1"/>
</dbReference>
<dbReference type="OrthoDB" id="298012at2759"/>
<dbReference type="CDD" id="cd12169">
    <property type="entry name" value="PGDH_like_1"/>
    <property type="match status" value="1"/>
</dbReference>
<dbReference type="InterPro" id="IPR006140">
    <property type="entry name" value="D-isomer_DH_NAD-bd"/>
</dbReference>
<evidence type="ECO:0000256" key="4">
    <source>
        <dbReference type="RuleBase" id="RU003719"/>
    </source>
</evidence>
<dbReference type="GO" id="GO:0051287">
    <property type="term" value="F:NAD binding"/>
    <property type="evidence" value="ECO:0007669"/>
    <property type="project" value="InterPro"/>
</dbReference>
<evidence type="ECO:0000256" key="3">
    <source>
        <dbReference type="ARBA" id="ARBA00023027"/>
    </source>
</evidence>
<evidence type="ECO:0000313" key="8">
    <source>
        <dbReference type="EMBL" id="KAF2271429.1"/>
    </source>
</evidence>
<dbReference type="Proteomes" id="UP000800097">
    <property type="component" value="Unassembled WGS sequence"/>
</dbReference>
<dbReference type="InterPro" id="IPR036291">
    <property type="entry name" value="NAD(P)-bd_dom_sf"/>
</dbReference>
<dbReference type="GO" id="GO:0016616">
    <property type="term" value="F:oxidoreductase activity, acting on the CH-OH group of donors, NAD or NADP as acceptor"/>
    <property type="evidence" value="ECO:0007669"/>
    <property type="project" value="InterPro"/>
</dbReference>
<dbReference type="EMBL" id="ML986542">
    <property type="protein sequence ID" value="KAF2271429.1"/>
    <property type="molecule type" value="Genomic_DNA"/>
</dbReference>
<comment type="similarity">
    <text evidence="1 4">Belongs to the D-isomer specific 2-hydroxyacid dehydrogenase family.</text>
</comment>
<keyword evidence="9" id="KW-1185">Reference proteome</keyword>
<evidence type="ECO:0000256" key="2">
    <source>
        <dbReference type="ARBA" id="ARBA00023002"/>
    </source>
</evidence>
<dbReference type="SUPFAM" id="SSF51735">
    <property type="entry name" value="NAD(P)-binding Rossmann-fold domains"/>
    <property type="match status" value="1"/>
</dbReference>
<evidence type="ECO:0000256" key="5">
    <source>
        <dbReference type="SAM" id="MobiDB-lite"/>
    </source>
</evidence>
<dbReference type="PANTHER" id="PTHR42789">
    <property type="entry name" value="D-ISOMER SPECIFIC 2-HYDROXYACID DEHYDROGENASE FAMILY PROTEIN (AFU_ORTHOLOGUE AFUA_6G10090)"/>
    <property type="match status" value="1"/>
</dbReference>
<organism evidence="8 9">
    <name type="scientific">Westerdykella ornata</name>
    <dbReference type="NCBI Taxonomy" id="318751"/>
    <lineage>
        <taxon>Eukaryota</taxon>
        <taxon>Fungi</taxon>
        <taxon>Dikarya</taxon>
        <taxon>Ascomycota</taxon>
        <taxon>Pezizomycotina</taxon>
        <taxon>Dothideomycetes</taxon>
        <taxon>Pleosporomycetidae</taxon>
        <taxon>Pleosporales</taxon>
        <taxon>Sporormiaceae</taxon>
        <taxon>Westerdykella</taxon>
    </lineage>
</organism>
<dbReference type="Gene3D" id="3.40.50.720">
    <property type="entry name" value="NAD(P)-binding Rossmann-like Domain"/>
    <property type="match status" value="2"/>
</dbReference>
<proteinExistence type="inferred from homology"/>
<feature type="region of interest" description="Disordered" evidence="5">
    <location>
        <begin position="120"/>
        <end position="142"/>
    </location>
</feature>
<feature type="domain" description="D-isomer specific 2-hydroxyacid dehydrogenase catalytic" evidence="6">
    <location>
        <begin position="54"/>
        <end position="385"/>
    </location>
</feature>
<dbReference type="AlphaFoldDB" id="A0A6A6J895"/>
<feature type="domain" description="D-isomer specific 2-hydroxyacid dehydrogenase NAD-binding" evidence="7">
    <location>
        <begin position="152"/>
        <end position="353"/>
    </location>
</feature>
<gene>
    <name evidence="8" type="ORF">EI97DRAFT_437855</name>
</gene>